<gene>
    <name evidence="1" type="ORF">D0Z08_24925</name>
</gene>
<dbReference type="PROSITE" id="PS51257">
    <property type="entry name" value="PROKAR_LIPOPROTEIN"/>
    <property type="match status" value="1"/>
</dbReference>
<keyword evidence="2" id="KW-1185">Reference proteome</keyword>
<evidence type="ECO:0000313" key="1">
    <source>
        <dbReference type="EMBL" id="RHW24359.1"/>
    </source>
</evidence>
<name>A0A417XV52_9ACTN</name>
<dbReference type="Proteomes" id="UP000283644">
    <property type="component" value="Unassembled WGS sequence"/>
</dbReference>
<evidence type="ECO:0000313" key="2">
    <source>
        <dbReference type="Proteomes" id="UP000283644"/>
    </source>
</evidence>
<dbReference type="AlphaFoldDB" id="A0A417XV52"/>
<dbReference type="EMBL" id="QXGH01000033">
    <property type="protein sequence ID" value="RHW24359.1"/>
    <property type="molecule type" value="Genomic_DNA"/>
</dbReference>
<evidence type="ECO:0008006" key="3">
    <source>
        <dbReference type="Google" id="ProtNLM"/>
    </source>
</evidence>
<comment type="caution">
    <text evidence="1">The sequence shown here is derived from an EMBL/GenBank/DDBJ whole genome shotgun (WGS) entry which is preliminary data.</text>
</comment>
<accession>A0A417XV52</accession>
<proteinExistence type="predicted"/>
<sequence length="157" mass="16435">MRLGVAAVAAIALLGVAGCGGDDADDPYAIPDEFQDYCEEVDEQQAPLSAALAAGGRSSGLIEALPIFETLAAKAPEDIADDWEIVIERIHDLVDALDAAGVDPASYDRRHPPAGLDQEQRDTIDAAAVALVSRTTGEAMIGVEQHARDVCKTQLAP</sequence>
<reference evidence="1 2" key="1">
    <citation type="submission" date="2018-09" db="EMBL/GenBank/DDBJ databases">
        <title>Genome sequencing of Nocardioides immobilis CCTCC AB 2017083 for comparison to Nocardioides silvaticus.</title>
        <authorList>
            <person name="Li C."/>
            <person name="Wang G."/>
        </authorList>
    </citation>
    <scope>NUCLEOTIDE SEQUENCE [LARGE SCALE GENOMIC DNA]</scope>
    <source>
        <strain evidence="1 2">CCTCC AB 2017083</strain>
    </source>
</reference>
<organism evidence="1 2">
    <name type="scientific">Nocardioides immobilis</name>
    <dbReference type="NCBI Taxonomy" id="2049295"/>
    <lineage>
        <taxon>Bacteria</taxon>
        <taxon>Bacillati</taxon>
        <taxon>Actinomycetota</taxon>
        <taxon>Actinomycetes</taxon>
        <taxon>Propionibacteriales</taxon>
        <taxon>Nocardioidaceae</taxon>
        <taxon>Nocardioides</taxon>
    </lineage>
</organism>
<protein>
    <recommendedName>
        <fullName evidence="3">Lipoprotein</fullName>
    </recommendedName>
</protein>